<evidence type="ECO:0000313" key="2">
    <source>
        <dbReference type="Proteomes" id="UP001162164"/>
    </source>
</evidence>
<comment type="caution">
    <text evidence="1">The sequence shown here is derived from an EMBL/GenBank/DDBJ whole genome shotgun (WGS) entry which is preliminary data.</text>
</comment>
<dbReference type="EMBL" id="JAPWTJ010001240">
    <property type="protein sequence ID" value="KAJ8973098.1"/>
    <property type="molecule type" value="Genomic_DNA"/>
</dbReference>
<gene>
    <name evidence="1" type="ORF">NQ317_008190</name>
</gene>
<reference evidence="1" key="1">
    <citation type="journal article" date="2023" name="Insect Mol. Biol.">
        <title>Genome sequencing provides insights into the evolution of gene families encoding plant cell wall-degrading enzymes in longhorned beetles.</title>
        <authorList>
            <person name="Shin N.R."/>
            <person name="Okamura Y."/>
            <person name="Kirsch R."/>
            <person name="Pauchet Y."/>
        </authorList>
    </citation>
    <scope>NUCLEOTIDE SEQUENCE</scope>
    <source>
        <strain evidence="1">MMC_N1</strain>
    </source>
</reference>
<keyword evidence="2" id="KW-1185">Reference proteome</keyword>
<sequence length="66" mass="7510">MLPAKRRRRTVLGIPLKTTPSRADVRHVPEVLFYPCRMGTPYPGCSHRIRAAPVQQDQQEQADRVG</sequence>
<name>A0ABQ9J4Y2_9CUCU</name>
<evidence type="ECO:0000313" key="1">
    <source>
        <dbReference type="EMBL" id="KAJ8973098.1"/>
    </source>
</evidence>
<accession>A0ABQ9J4Y2</accession>
<protein>
    <submittedName>
        <fullName evidence="1">Uncharacterized protein</fullName>
    </submittedName>
</protein>
<organism evidence="1 2">
    <name type="scientific">Molorchus minor</name>
    <dbReference type="NCBI Taxonomy" id="1323400"/>
    <lineage>
        <taxon>Eukaryota</taxon>
        <taxon>Metazoa</taxon>
        <taxon>Ecdysozoa</taxon>
        <taxon>Arthropoda</taxon>
        <taxon>Hexapoda</taxon>
        <taxon>Insecta</taxon>
        <taxon>Pterygota</taxon>
        <taxon>Neoptera</taxon>
        <taxon>Endopterygota</taxon>
        <taxon>Coleoptera</taxon>
        <taxon>Polyphaga</taxon>
        <taxon>Cucujiformia</taxon>
        <taxon>Chrysomeloidea</taxon>
        <taxon>Cerambycidae</taxon>
        <taxon>Lamiinae</taxon>
        <taxon>Monochamini</taxon>
        <taxon>Molorchus</taxon>
    </lineage>
</organism>
<proteinExistence type="predicted"/>
<dbReference type="Proteomes" id="UP001162164">
    <property type="component" value="Unassembled WGS sequence"/>
</dbReference>